<comment type="similarity">
    <text evidence="2">Belongs to the ZPR1 family.</text>
</comment>
<evidence type="ECO:0000256" key="7">
    <source>
        <dbReference type="SAM" id="MobiDB-lite"/>
    </source>
</evidence>
<dbReference type="InterPro" id="IPR004457">
    <property type="entry name" value="Znf_ZPR1"/>
</dbReference>
<feature type="non-terminal residue" evidence="9">
    <location>
        <position position="426"/>
    </location>
</feature>
<dbReference type="AlphaFoldDB" id="A0A7K7EG72"/>
<name>A0A7K7EG72_9SYLV</name>
<dbReference type="GO" id="GO:0005634">
    <property type="term" value="C:nucleus"/>
    <property type="evidence" value="ECO:0007669"/>
    <property type="project" value="UniProtKB-SubCell"/>
</dbReference>
<dbReference type="InterPro" id="IPR042451">
    <property type="entry name" value="ZPR1_A/B_dom"/>
</dbReference>
<evidence type="ECO:0000256" key="5">
    <source>
        <dbReference type="ARBA" id="ARBA00022833"/>
    </source>
</evidence>
<feature type="domain" description="Zinc finger ZPR1-type" evidence="8">
    <location>
        <begin position="225"/>
        <end position="383"/>
    </location>
</feature>
<sequence length="426" mass="47159">GVTRLLLTRIPFFKEIIVSSFSCDSCSWSNTEIQSAGRIQEQGVRYTLAVTSRQDMNREVVKTDCASARIPELDFEIPAFSQKGVLTTIEGIIDRAVAGLEQDQPTRRATDKEVARKIDEFIGKLRQLKEVNSPFTFILDDPSGNSFVENPHAPQRDEALVVTHYRRSPQQSALLGLEVDAKPPDAAEDLRDEVGGAEGHSGQLPWAVWDILTALSLPQVLQFNTNCPECNAPASTNMKLVQIPHFKEVIIMATNCDSCGHRTNEVKSGGAIEPQGTRITLRITDPSDMTRDILKSETCSVEIPELEFELGMGALGGKFTTLEGLLKDIRDLVEKNPFTLGDSSTPSRTGKLQEFIGKLQDVKGKAQAHFIMDDPAGNSYLQNVYAPEEDPELSVQRYERTFDQNEELGLNDMKTEGYEPGPASER</sequence>
<protein>
    <submittedName>
        <fullName evidence="9">ZPR1 protein</fullName>
    </submittedName>
</protein>
<keyword evidence="4" id="KW-0863">Zinc-finger</keyword>
<evidence type="ECO:0000259" key="8">
    <source>
        <dbReference type="SMART" id="SM00709"/>
    </source>
</evidence>
<dbReference type="FunFam" id="2.20.25.420:FF:000003">
    <property type="entry name" value="zinc finger protein ZPR1"/>
    <property type="match status" value="1"/>
</dbReference>
<evidence type="ECO:0000313" key="9">
    <source>
        <dbReference type="EMBL" id="NWY43590.1"/>
    </source>
</evidence>
<dbReference type="PANTHER" id="PTHR10876:SF0">
    <property type="entry name" value="ZINC FINGER PROTEIN ZPR1"/>
    <property type="match status" value="1"/>
</dbReference>
<dbReference type="SMART" id="SM00709">
    <property type="entry name" value="Zpr1"/>
    <property type="match status" value="2"/>
</dbReference>
<dbReference type="Pfam" id="PF22794">
    <property type="entry name" value="jr-ZPR1"/>
    <property type="match status" value="2"/>
</dbReference>
<organism evidence="9 10">
    <name type="scientific">Sylvia atricapilla</name>
    <name type="common">blackcap</name>
    <dbReference type="NCBI Taxonomy" id="48155"/>
    <lineage>
        <taxon>Eukaryota</taxon>
        <taxon>Metazoa</taxon>
        <taxon>Chordata</taxon>
        <taxon>Craniata</taxon>
        <taxon>Vertebrata</taxon>
        <taxon>Euteleostomi</taxon>
        <taxon>Archelosauria</taxon>
        <taxon>Archosauria</taxon>
        <taxon>Dinosauria</taxon>
        <taxon>Saurischia</taxon>
        <taxon>Theropoda</taxon>
        <taxon>Coelurosauria</taxon>
        <taxon>Aves</taxon>
        <taxon>Neognathae</taxon>
        <taxon>Neoaves</taxon>
        <taxon>Telluraves</taxon>
        <taxon>Australaves</taxon>
        <taxon>Passeriformes</taxon>
        <taxon>Sylvioidea</taxon>
        <taxon>Sylviidae</taxon>
        <taxon>Sylviinae</taxon>
        <taxon>Sylvia</taxon>
    </lineage>
</organism>
<dbReference type="EMBL" id="VZSL01000066">
    <property type="protein sequence ID" value="NWY43590.1"/>
    <property type="molecule type" value="Genomic_DNA"/>
</dbReference>
<dbReference type="InterPro" id="IPR040141">
    <property type="entry name" value="ZPR1"/>
</dbReference>
<gene>
    <name evidence="9" type="primary">Zpr1</name>
    <name evidence="9" type="ORF">SYLATR_R10537</name>
</gene>
<dbReference type="NCBIfam" id="TIGR00310">
    <property type="entry name" value="ZPR1_znf"/>
    <property type="match status" value="2"/>
</dbReference>
<keyword evidence="5" id="KW-0862">Zinc</keyword>
<keyword evidence="10" id="KW-1185">Reference proteome</keyword>
<evidence type="ECO:0000256" key="3">
    <source>
        <dbReference type="ARBA" id="ARBA00022723"/>
    </source>
</evidence>
<evidence type="ECO:0000313" key="10">
    <source>
        <dbReference type="Proteomes" id="UP000573818"/>
    </source>
</evidence>
<dbReference type="Proteomes" id="UP000573818">
    <property type="component" value="Unassembled WGS sequence"/>
</dbReference>
<evidence type="ECO:0000256" key="1">
    <source>
        <dbReference type="ARBA" id="ARBA00004123"/>
    </source>
</evidence>
<reference evidence="9 10" key="1">
    <citation type="submission" date="2019-09" db="EMBL/GenBank/DDBJ databases">
        <title>Bird 10,000 Genomes (B10K) Project - Family phase.</title>
        <authorList>
            <person name="Zhang G."/>
        </authorList>
    </citation>
    <scope>NUCLEOTIDE SEQUENCE [LARGE SCALE GENOMIC DNA]</scope>
    <source>
        <strain evidence="9">OUT-0013</strain>
        <tissue evidence="9">Blood</tissue>
    </source>
</reference>
<dbReference type="Gene3D" id="2.60.120.1040">
    <property type="entry name" value="ZPR1, A/B domain"/>
    <property type="match status" value="2"/>
</dbReference>
<evidence type="ECO:0000256" key="2">
    <source>
        <dbReference type="ARBA" id="ARBA00008354"/>
    </source>
</evidence>
<proteinExistence type="inferred from homology"/>
<keyword evidence="3" id="KW-0479">Metal-binding</keyword>
<dbReference type="Pfam" id="PF03367">
    <property type="entry name" value="Zn_ribbon_ZPR1"/>
    <property type="match status" value="2"/>
</dbReference>
<dbReference type="GO" id="GO:0008270">
    <property type="term" value="F:zinc ion binding"/>
    <property type="evidence" value="ECO:0007669"/>
    <property type="project" value="UniProtKB-KW"/>
</dbReference>
<evidence type="ECO:0000256" key="4">
    <source>
        <dbReference type="ARBA" id="ARBA00022771"/>
    </source>
</evidence>
<dbReference type="InterPro" id="IPR056180">
    <property type="entry name" value="ZPR1_jr_dom"/>
</dbReference>
<feature type="domain" description="Zinc finger ZPR1-type" evidence="8">
    <location>
        <begin position="1"/>
        <end position="150"/>
    </location>
</feature>
<dbReference type="FunFam" id="2.60.120.1040:FF:000002">
    <property type="entry name" value="zinc finger protein ZPR1"/>
    <property type="match status" value="1"/>
</dbReference>
<dbReference type="Gene3D" id="2.20.25.420">
    <property type="entry name" value="ZPR1, zinc finger domain"/>
    <property type="match status" value="2"/>
</dbReference>
<evidence type="ECO:0000256" key="6">
    <source>
        <dbReference type="ARBA" id="ARBA00023242"/>
    </source>
</evidence>
<dbReference type="FunFam" id="2.60.120.1040:FF:000001">
    <property type="entry name" value="Zinc finger protein ZPR1"/>
    <property type="match status" value="1"/>
</dbReference>
<keyword evidence="6" id="KW-0539">Nucleus</keyword>
<comment type="subcellular location">
    <subcellularLocation>
        <location evidence="1">Nucleus</location>
    </subcellularLocation>
</comment>
<comment type="caution">
    <text evidence="9">The sequence shown here is derived from an EMBL/GenBank/DDBJ whole genome shotgun (WGS) entry which is preliminary data.</text>
</comment>
<accession>A0A7K7EG72</accession>
<dbReference type="InterPro" id="IPR042452">
    <property type="entry name" value="ZPR1_Znf1/2"/>
</dbReference>
<dbReference type="PANTHER" id="PTHR10876">
    <property type="entry name" value="ZINC FINGER PROTEIN ZPR1"/>
    <property type="match status" value="1"/>
</dbReference>
<feature type="region of interest" description="Disordered" evidence="7">
    <location>
        <begin position="404"/>
        <end position="426"/>
    </location>
</feature>
<feature type="non-terminal residue" evidence="9">
    <location>
        <position position="1"/>
    </location>
</feature>